<reference evidence="1 2" key="1">
    <citation type="submission" date="2019-01" db="EMBL/GenBank/DDBJ databases">
        <title>Zoogloea oleivorans genome sequencing and assembly.</title>
        <authorList>
            <person name="Tancsics A."/>
            <person name="Farkas M."/>
            <person name="Kriszt B."/>
            <person name="Maroti G."/>
            <person name="Horvath B."/>
        </authorList>
    </citation>
    <scope>NUCLEOTIDE SEQUENCE [LARGE SCALE GENOMIC DNA]</scope>
    <source>
        <strain evidence="1 2">Buc</strain>
    </source>
</reference>
<gene>
    <name evidence="1" type="ORF">ETQ85_09030</name>
</gene>
<dbReference type="OrthoDB" id="582308at2"/>
<keyword evidence="2" id="KW-1185">Reference proteome</keyword>
<dbReference type="Proteomes" id="UP000389128">
    <property type="component" value="Unassembled WGS sequence"/>
</dbReference>
<sequence length="209" mass="23468">MTKLTRRLFSVRNHDALGYWLSDDRRFAEAARLQLKELEAVVAQVKAEWPIPAGETLLDGENYPALWALVRKRDLQSDSVKIFSAMAVEGFLNYYGVVRLGEAEFNAHFERLGLVPKIRALLLVCDSLSVTESDPLVKALNRIAQRRNALVHPKAKELPEYLPATERRGTSVPEAAREAVADMEEFFREFVVAVPNSSHLVPPWGNGNA</sequence>
<evidence type="ECO:0008006" key="3">
    <source>
        <dbReference type="Google" id="ProtNLM"/>
    </source>
</evidence>
<proteinExistence type="predicted"/>
<dbReference type="RefSeq" id="WP_148578715.1">
    <property type="nucleotide sequence ID" value="NZ_SDKK01000007.1"/>
</dbReference>
<evidence type="ECO:0000313" key="1">
    <source>
        <dbReference type="EMBL" id="TYC59695.1"/>
    </source>
</evidence>
<evidence type="ECO:0000313" key="2">
    <source>
        <dbReference type="Proteomes" id="UP000389128"/>
    </source>
</evidence>
<accession>A0A6C2D270</accession>
<organism evidence="1 2">
    <name type="scientific">Zoogloea oleivorans</name>
    <dbReference type="NCBI Taxonomy" id="1552750"/>
    <lineage>
        <taxon>Bacteria</taxon>
        <taxon>Pseudomonadati</taxon>
        <taxon>Pseudomonadota</taxon>
        <taxon>Betaproteobacteria</taxon>
        <taxon>Rhodocyclales</taxon>
        <taxon>Zoogloeaceae</taxon>
        <taxon>Zoogloea</taxon>
    </lineage>
</organism>
<comment type="caution">
    <text evidence="1">The sequence shown here is derived from an EMBL/GenBank/DDBJ whole genome shotgun (WGS) entry which is preliminary data.</text>
</comment>
<name>A0A6C2D270_9RHOO</name>
<dbReference type="EMBL" id="SDKK01000007">
    <property type="protein sequence ID" value="TYC59695.1"/>
    <property type="molecule type" value="Genomic_DNA"/>
</dbReference>
<protein>
    <recommendedName>
        <fullName evidence="3">HEPN domain-containing protein</fullName>
    </recommendedName>
</protein>
<dbReference type="AlphaFoldDB" id="A0A6C2D270"/>